<name>A0AAE0MR44_9PEZI</name>
<evidence type="ECO:0000313" key="3">
    <source>
        <dbReference type="Proteomes" id="UP001278500"/>
    </source>
</evidence>
<dbReference type="Proteomes" id="UP001278500">
    <property type="component" value="Unassembled WGS sequence"/>
</dbReference>
<evidence type="ECO:0000256" key="1">
    <source>
        <dbReference type="SAM" id="MobiDB-lite"/>
    </source>
</evidence>
<dbReference type="RefSeq" id="XP_062680479.1">
    <property type="nucleotide sequence ID" value="XM_062826987.1"/>
</dbReference>
<protein>
    <submittedName>
        <fullName evidence="2">Uncharacterized protein</fullName>
    </submittedName>
</protein>
<keyword evidence="3" id="KW-1185">Reference proteome</keyword>
<dbReference type="GeneID" id="87864141"/>
<reference evidence="2" key="1">
    <citation type="journal article" date="2023" name="Mol. Phylogenet. Evol.">
        <title>Genome-scale phylogeny and comparative genomics of the fungal order Sordariales.</title>
        <authorList>
            <person name="Hensen N."/>
            <person name="Bonometti L."/>
            <person name="Westerberg I."/>
            <person name="Brannstrom I.O."/>
            <person name="Guillou S."/>
            <person name="Cros-Aarteil S."/>
            <person name="Calhoun S."/>
            <person name="Haridas S."/>
            <person name="Kuo A."/>
            <person name="Mondo S."/>
            <person name="Pangilinan J."/>
            <person name="Riley R."/>
            <person name="LaButti K."/>
            <person name="Andreopoulos B."/>
            <person name="Lipzen A."/>
            <person name="Chen C."/>
            <person name="Yan M."/>
            <person name="Daum C."/>
            <person name="Ng V."/>
            <person name="Clum A."/>
            <person name="Steindorff A."/>
            <person name="Ohm R.A."/>
            <person name="Martin F."/>
            <person name="Silar P."/>
            <person name="Natvig D.O."/>
            <person name="Lalanne C."/>
            <person name="Gautier V."/>
            <person name="Ament-Velasquez S.L."/>
            <person name="Kruys A."/>
            <person name="Hutchinson M.I."/>
            <person name="Powell A.J."/>
            <person name="Barry K."/>
            <person name="Miller A.N."/>
            <person name="Grigoriev I.V."/>
            <person name="Debuchy R."/>
            <person name="Gladieux P."/>
            <person name="Hiltunen Thoren M."/>
            <person name="Johannesson H."/>
        </authorList>
    </citation>
    <scope>NUCLEOTIDE SEQUENCE</scope>
    <source>
        <strain evidence="2">CBS 560.94</strain>
    </source>
</reference>
<reference evidence="2" key="2">
    <citation type="submission" date="2023-06" db="EMBL/GenBank/DDBJ databases">
        <authorList>
            <consortium name="Lawrence Berkeley National Laboratory"/>
            <person name="Haridas S."/>
            <person name="Hensen N."/>
            <person name="Bonometti L."/>
            <person name="Westerberg I."/>
            <person name="Brannstrom I.O."/>
            <person name="Guillou S."/>
            <person name="Cros-Aarteil S."/>
            <person name="Calhoun S."/>
            <person name="Kuo A."/>
            <person name="Mondo S."/>
            <person name="Pangilinan J."/>
            <person name="Riley R."/>
            <person name="Labutti K."/>
            <person name="Andreopoulos B."/>
            <person name="Lipzen A."/>
            <person name="Chen C."/>
            <person name="Yanf M."/>
            <person name="Daum C."/>
            <person name="Ng V."/>
            <person name="Clum A."/>
            <person name="Steindorff A."/>
            <person name="Ohm R."/>
            <person name="Martin F."/>
            <person name="Silar P."/>
            <person name="Natvig D."/>
            <person name="Lalanne C."/>
            <person name="Gautier V."/>
            <person name="Ament-Velasquez S.L."/>
            <person name="Kruys A."/>
            <person name="Hutchinson M.I."/>
            <person name="Powell A.J."/>
            <person name="Barry K."/>
            <person name="Miller A.N."/>
            <person name="Grigoriev I.V."/>
            <person name="Debuchy R."/>
            <person name="Gladieux P."/>
            <person name="Thoren M.H."/>
            <person name="Johannesson H."/>
        </authorList>
    </citation>
    <scope>NUCLEOTIDE SEQUENCE</scope>
    <source>
        <strain evidence="2">CBS 560.94</strain>
    </source>
</reference>
<dbReference type="AlphaFoldDB" id="A0AAE0MR44"/>
<gene>
    <name evidence="2" type="ORF">B0H65DRAFT_468993</name>
</gene>
<feature type="compositionally biased region" description="Basic and acidic residues" evidence="1">
    <location>
        <begin position="53"/>
        <end position="62"/>
    </location>
</feature>
<dbReference type="EMBL" id="JAUEPP010000005">
    <property type="protein sequence ID" value="KAK3342686.1"/>
    <property type="molecule type" value="Genomic_DNA"/>
</dbReference>
<organism evidence="2 3">
    <name type="scientific">Neurospora tetraspora</name>
    <dbReference type="NCBI Taxonomy" id="94610"/>
    <lineage>
        <taxon>Eukaryota</taxon>
        <taxon>Fungi</taxon>
        <taxon>Dikarya</taxon>
        <taxon>Ascomycota</taxon>
        <taxon>Pezizomycotina</taxon>
        <taxon>Sordariomycetes</taxon>
        <taxon>Sordariomycetidae</taxon>
        <taxon>Sordariales</taxon>
        <taxon>Sordariaceae</taxon>
        <taxon>Neurospora</taxon>
    </lineage>
</organism>
<feature type="region of interest" description="Disordered" evidence="1">
    <location>
        <begin position="38"/>
        <end position="62"/>
    </location>
</feature>
<proteinExistence type="predicted"/>
<accession>A0AAE0MR44</accession>
<comment type="caution">
    <text evidence="2">The sequence shown here is derived from an EMBL/GenBank/DDBJ whole genome shotgun (WGS) entry which is preliminary data.</text>
</comment>
<sequence length="62" mass="6623">MIRSTRSEGWVVSVPPGFEAEFGVQASAREVNLAEAEAEASSSANPFGGQQKIDWKGKGKEI</sequence>
<evidence type="ECO:0000313" key="2">
    <source>
        <dbReference type="EMBL" id="KAK3342686.1"/>
    </source>
</evidence>